<keyword evidence="5" id="KW-0812">Transmembrane</keyword>
<evidence type="ECO:0000256" key="2">
    <source>
        <dbReference type="ARBA" id="ARBA00007613"/>
    </source>
</evidence>
<protein>
    <submittedName>
        <fullName evidence="8">RND transporter</fullName>
    </submittedName>
</protein>
<evidence type="ECO:0000313" key="8">
    <source>
        <dbReference type="EMBL" id="APV36916.1"/>
    </source>
</evidence>
<name>A0A1P8EL15_9GAMM</name>
<dbReference type="STRING" id="487316.BEN76_13195"/>
<dbReference type="Pfam" id="PF02321">
    <property type="entry name" value="OEP"/>
    <property type="match status" value="2"/>
</dbReference>
<dbReference type="GO" id="GO:0015288">
    <property type="term" value="F:porin activity"/>
    <property type="evidence" value="ECO:0007669"/>
    <property type="project" value="TreeGrafter"/>
</dbReference>
<keyword evidence="7" id="KW-0998">Cell outer membrane</keyword>
<dbReference type="GO" id="GO:1990281">
    <property type="term" value="C:efflux pump complex"/>
    <property type="evidence" value="ECO:0007669"/>
    <property type="project" value="TreeGrafter"/>
</dbReference>
<dbReference type="KEGG" id="asol:BEN76_13195"/>
<dbReference type="GO" id="GO:0015562">
    <property type="term" value="F:efflux transmembrane transporter activity"/>
    <property type="evidence" value="ECO:0007669"/>
    <property type="project" value="InterPro"/>
</dbReference>
<evidence type="ECO:0000256" key="3">
    <source>
        <dbReference type="ARBA" id="ARBA00022448"/>
    </source>
</evidence>
<proteinExistence type="inferred from homology"/>
<evidence type="ECO:0000256" key="5">
    <source>
        <dbReference type="ARBA" id="ARBA00022692"/>
    </source>
</evidence>
<dbReference type="InterPro" id="IPR003423">
    <property type="entry name" value="OMP_efflux"/>
</dbReference>
<dbReference type="EMBL" id="CP016896">
    <property type="protein sequence ID" value="APV36916.1"/>
    <property type="molecule type" value="Genomic_DNA"/>
</dbReference>
<dbReference type="PANTHER" id="PTHR30026">
    <property type="entry name" value="OUTER MEMBRANE PROTEIN TOLC"/>
    <property type="match status" value="1"/>
</dbReference>
<dbReference type="InterPro" id="IPR051906">
    <property type="entry name" value="TolC-like"/>
</dbReference>
<evidence type="ECO:0000256" key="6">
    <source>
        <dbReference type="ARBA" id="ARBA00023136"/>
    </source>
</evidence>
<dbReference type="GO" id="GO:0009279">
    <property type="term" value="C:cell outer membrane"/>
    <property type="evidence" value="ECO:0007669"/>
    <property type="project" value="UniProtKB-SubCell"/>
</dbReference>
<keyword evidence="6" id="KW-0472">Membrane</keyword>
<dbReference type="Proteomes" id="UP000185674">
    <property type="component" value="Chromosome"/>
</dbReference>
<dbReference type="PANTHER" id="PTHR30026:SF20">
    <property type="entry name" value="OUTER MEMBRANE PROTEIN TOLC"/>
    <property type="match status" value="1"/>
</dbReference>
<accession>A0A1P8EL15</accession>
<dbReference type="SUPFAM" id="SSF56954">
    <property type="entry name" value="Outer membrane efflux proteins (OEP)"/>
    <property type="match status" value="1"/>
</dbReference>
<sequence length="433" mass="48125">MKQLHWLGLLGVLIAPNVWCMTLQDAVQSALSYEPQLKISDLRVGRAEAELQQAERRYGLNVSVEGRLGVGQVDNPPNYSPLFSIDESFRRTRSLMLKFDYPLYTAGRERLGIELAKTQIAAQSQALSAQQSTTVLQTVQAYSDVLKQEAIRTLKLNVQSTLQRSFSDAQKRLNAGVITRADLAKIEAQLAQAQADTMRSEAQLKISQTRFYQLTGQAADHLETPIELPPIPGSIDDIAYSIEQHPALQQARLDAQSAQKQYRLSKLELKPSIGLTGRAGMQYEEKDGESKGYLVGLQFNVPLYDSGLNKANRQKATVDVALASQKMNALQQSLQQQAQTTYLQLQAVRQNKRALDQAIQSATIALQFTKRELEFGTKTSSDVLNAEQSLLDVKTQKILNQQDELVLTYQLLDQMGRLSSVFTVASNDAPPMP</sequence>
<evidence type="ECO:0000256" key="1">
    <source>
        <dbReference type="ARBA" id="ARBA00004442"/>
    </source>
</evidence>
<evidence type="ECO:0000256" key="4">
    <source>
        <dbReference type="ARBA" id="ARBA00022452"/>
    </source>
</evidence>
<comment type="similarity">
    <text evidence="2">Belongs to the outer membrane factor (OMF) (TC 1.B.17) family.</text>
</comment>
<keyword evidence="4" id="KW-1134">Transmembrane beta strand</keyword>
<comment type="subcellular location">
    <subcellularLocation>
        <location evidence="1">Cell outer membrane</location>
    </subcellularLocation>
</comment>
<evidence type="ECO:0000256" key="7">
    <source>
        <dbReference type="ARBA" id="ARBA00023237"/>
    </source>
</evidence>
<dbReference type="AlphaFoldDB" id="A0A1P8EL15"/>
<evidence type="ECO:0000313" key="9">
    <source>
        <dbReference type="Proteomes" id="UP000185674"/>
    </source>
</evidence>
<gene>
    <name evidence="8" type="ORF">BEN76_13195</name>
</gene>
<keyword evidence="3" id="KW-0813">Transport</keyword>
<reference evidence="8 9" key="1">
    <citation type="submission" date="2016-08" db="EMBL/GenBank/DDBJ databases">
        <title>Complete genome sequence of Acinetobacter baylyi strain GFJ2.</title>
        <authorList>
            <person name="Tabata M."/>
            <person name="Kuboki S."/>
            <person name="Gibu N."/>
            <person name="Kinouchi Y."/>
            <person name="Vangnai A."/>
            <person name="Kasai D."/>
            <person name="Fukuda M."/>
        </authorList>
    </citation>
    <scope>NUCLEOTIDE SEQUENCE [LARGE SCALE GENOMIC DNA]</scope>
    <source>
        <strain evidence="8 9">GFJ2</strain>
    </source>
</reference>
<dbReference type="RefSeq" id="WP_076033274.1">
    <property type="nucleotide sequence ID" value="NZ_CP016896.1"/>
</dbReference>
<dbReference type="Gene3D" id="1.20.1600.10">
    <property type="entry name" value="Outer membrane efflux proteins (OEP)"/>
    <property type="match status" value="1"/>
</dbReference>
<dbReference type="eggNOG" id="COG1538">
    <property type="taxonomic scope" value="Bacteria"/>
</dbReference>
<organism evidence="8 9">
    <name type="scientific">Acinetobacter soli</name>
    <dbReference type="NCBI Taxonomy" id="487316"/>
    <lineage>
        <taxon>Bacteria</taxon>
        <taxon>Pseudomonadati</taxon>
        <taxon>Pseudomonadota</taxon>
        <taxon>Gammaproteobacteria</taxon>
        <taxon>Moraxellales</taxon>
        <taxon>Moraxellaceae</taxon>
        <taxon>Acinetobacter</taxon>
    </lineage>
</organism>